<gene>
    <name evidence="1" type="ORF">C8F04DRAFT_1194418</name>
</gene>
<proteinExistence type="predicted"/>
<accession>A0AAD6WRG6</accession>
<keyword evidence="2" id="KW-1185">Reference proteome</keyword>
<name>A0AAD6WRG6_9AGAR</name>
<protein>
    <submittedName>
        <fullName evidence="1">Uncharacterized protein</fullName>
    </submittedName>
</protein>
<dbReference type="AlphaFoldDB" id="A0AAD6WRG6"/>
<sequence length="287" mass="32351">MPLRQKRLDACPNGLSIRSQSTPALLRRISTRFSVWVKCSSRSSPRPTTCGVRLLVVLLMLTPLVLEATLSPAQALHRPEVNFHWRSHRRLRHFHLEQYSALPDALIVANVRLRGPPPIALPADLDLDQDGRRDFSVRVKKKKNRRLKHLLPSRTTTYRPSPFYARRYQSLMCSSLHQFSFGLHFQAASSPAEALPPCAVRGYCRRPPCEVLAHFFVDVVADDVEEYILPPKGSRAVTPVYSKRRQKTRLLGRRTGASLGTYALQWADARRTLSGRCAGAGRALGGR</sequence>
<evidence type="ECO:0000313" key="2">
    <source>
        <dbReference type="Proteomes" id="UP001218188"/>
    </source>
</evidence>
<dbReference type="EMBL" id="JARJCM010000208">
    <property type="protein sequence ID" value="KAJ7022507.1"/>
    <property type="molecule type" value="Genomic_DNA"/>
</dbReference>
<organism evidence="1 2">
    <name type="scientific">Mycena alexandri</name>
    <dbReference type="NCBI Taxonomy" id="1745969"/>
    <lineage>
        <taxon>Eukaryota</taxon>
        <taxon>Fungi</taxon>
        <taxon>Dikarya</taxon>
        <taxon>Basidiomycota</taxon>
        <taxon>Agaricomycotina</taxon>
        <taxon>Agaricomycetes</taxon>
        <taxon>Agaricomycetidae</taxon>
        <taxon>Agaricales</taxon>
        <taxon>Marasmiineae</taxon>
        <taxon>Mycenaceae</taxon>
        <taxon>Mycena</taxon>
    </lineage>
</organism>
<reference evidence="1" key="1">
    <citation type="submission" date="2023-03" db="EMBL/GenBank/DDBJ databases">
        <title>Massive genome expansion in bonnet fungi (Mycena s.s.) driven by repeated elements and novel gene families across ecological guilds.</title>
        <authorList>
            <consortium name="Lawrence Berkeley National Laboratory"/>
            <person name="Harder C.B."/>
            <person name="Miyauchi S."/>
            <person name="Viragh M."/>
            <person name="Kuo A."/>
            <person name="Thoen E."/>
            <person name="Andreopoulos B."/>
            <person name="Lu D."/>
            <person name="Skrede I."/>
            <person name="Drula E."/>
            <person name="Henrissat B."/>
            <person name="Morin E."/>
            <person name="Kohler A."/>
            <person name="Barry K."/>
            <person name="LaButti K."/>
            <person name="Morin E."/>
            <person name="Salamov A."/>
            <person name="Lipzen A."/>
            <person name="Mereny Z."/>
            <person name="Hegedus B."/>
            <person name="Baldrian P."/>
            <person name="Stursova M."/>
            <person name="Weitz H."/>
            <person name="Taylor A."/>
            <person name="Grigoriev I.V."/>
            <person name="Nagy L.G."/>
            <person name="Martin F."/>
            <person name="Kauserud H."/>
        </authorList>
    </citation>
    <scope>NUCLEOTIDE SEQUENCE</scope>
    <source>
        <strain evidence="1">CBHHK200</strain>
    </source>
</reference>
<dbReference type="Proteomes" id="UP001218188">
    <property type="component" value="Unassembled WGS sequence"/>
</dbReference>
<evidence type="ECO:0000313" key="1">
    <source>
        <dbReference type="EMBL" id="KAJ7022507.1"/>
    </source>
</evidence>
<comment type="caution">
    <text evidence="1">The sequence shown here is derived from an EMBL/GenBank/DDBJ whole genome shotgun (WGS) entry which is preliminary data.</text>
</comment>